<comment type="caution">
    <text evidence="2">The sequence shown here is derived from an EMBL/GenBank/DDBJ whole genome shotgun (WGS) entry which is preliminary data.</text>
</comment>
<feature type="transmembrane region" description="Helical" evidence="1">
    <location>
        <begin position="33"/>
        <end position="58"/>
    </location>
</feature>
<dbReference type="Proteomes" id="UP001144471">
    <property type="component" value="Unassembled WGS sequence"/>
</dbReference>
<organism evidence="2 3">
    <name type="scientific">Propionigenium maris DSM 9537</name>
    <dbReference type="NCBI Taxonomy" id="1123000"/>
    <lineage>
        <taxon>Bacteria</taxon>
        <taxon>Fusobacteriati</taxon>
        <taxon>Fusobacteriota</taxon>
        <taxon>Fusobacteriia</taxon>
        <taxon>Fusobacteriales</taxon>
        <taxon>Fusobacteriaceae</taxon>
        <taxon>Propionigenium</taxon>
    </lineage>
</organism>
<protein>
    <submittedName>
        <fullName evidence="2">Uncharacterized protein</fullName>
    </submittedName>
</protein>
<proteinExistence type="predicted"/>
<gene>
    <name evidence="2" type="ORF">PM10SUCC1_02930</name>
</gene>
<evidence type="ECO:0000256" key="1">
    <source>
        <dbReference type="SAM" id="Phobius"/>
    </source>
</evidence>
<keyword evidence="1" id="KW-1133">Transmembrane helix</keyword>
<keyword evidence="3" id="KW-1185">Reference proteome</keyword>
<evidence type="ECO:0000313" key="3">
    <source>
        <dbReference type="Proteomes" id="UP001144471"/>
    </source>
</evidence>
<sequence length="65" mass="7223">MDSFLKMLLEAIAAFCVSFKCLDIVEKSKDGSLIGGITMLLVFALSVFGFRPFLYIIFKILGINL</sequence>
<keyword evidence="1" id="KW-0812">Transmembrane</keyword>
<name>A0A9W6GII2_9FUSO</name>
<dbReference type="RefSeq" id="WP_281832793.1">
    <property type="nucleotide sequence ID" value="NZ_BSDY01000001.1"/>
</dbReference>
<reference evidence="2" key="1">
    <citation type="submission" date="2022-12" db="EMBL/GenBank/DDBJ databases">
        <title>Reference genome sequencing for broad-spectrum identification of bacterial and archaeal isolates by mass spectrometry.</title>
        <authorList>
            <person name="Sekiguchi Y."/>
            <person name="Tourlousse D.M."/>
        </authorList>
    </citation>
    <scope>NUCLEOTIDE SEQUENCE</scope>
    <source>
        <strain evidence="2">10succ1</strain>
    </source>
</reference>
<keyword evidence="1" id="KW-0472">Membrane</keyword>
<dbReference type="AlphaFoldDB" id="A0A9W6GII2"/>
<evidence type="ECO:0000313" key="2">
    <source>
        <dbReference type="EMBL" id="GLI54778.1"/>
    </source>
</evidence>
<dbReference type="EMBL" id="BSDY01000001">
    <property type="protein sequence ID" value="GLI54778.1"/>
    <property type="molecule type" value="Genomic_DNA"/>
</dbReference>
<accession>A0A9W6GII2</accession>